<dbReference type="EMBL" id="SORF01000008">
    <property type="protein sequence ID" value="TDY45200.1"/>
    <property type="molecule type" value="Genomic_DNA"/>
</dbReference>
<accession>A0A4R8LNI0</accession>
<evidence type="ECO:0000256" key="1">
    <source>
        <dbReference type="ARBA" id="ARBA00001947"/>
    </source>
</evidence>
<feature type="domain" description="Metallo-beta-lactamase" evidence="5">
    <location>
        <begin position="12"/>
        <end position="192"/>
    </location>
</feature>
<organism evidence="6 7">
    <name type="scientific">Alicyclobacillus sacchari</name>
    <dbReference type="NCBI Taxonomy" id="392010"/>
    <lineage>
        <taxon>Bacteria</taxon>
        <taxon>Bacillati</taxon>
        <taxon>Bacillota</taxon>
        <taxon>Bacilli</taxon>
        <taxon>Bacillales</taxon>
        <taxon>Alicyclobacillaceae</taxon>
        <taxon>Alicyclobacillus</taxon>
    </lineage>
</organism>
<comment type="caution">
    <text evidence="6">The sequence shown here is derived from an EMBL/GenBank/DDBJ whole genome shotgun (WGS) entry which is preliminary data.</text>
</comment>
<dbReference type="PANTHER" id="PTHR46233:SF3">
    <property type="entry name" value="HYDROXYACYLGLUTATHIONE HYDROLASE GLOC"/>
    <property type="match status" value="1"/>
</dbReference>
<dbReference type="Gene3D" id="3.60.15.10">
    <property type="entry name" value="Ribonuclease Z/Hydroxyacylglutathione hydrolase-like"/>
    <property type="match status" value="1"/>
</dbReference>
<keyword evidence="3 6" id="KW-0378">Hydrolase</keyword>
<protein>
    <submittedName>
        <fullName evidence="6">Glyoxylase-like metal-dependent hydrolase (Beta-lactamase superfamily II)</fullName>
    </submittedName>
</protein>
<dbReference type="SUPFAM" id="SSF56281">
    <property type="entry name" value="Metallo-hydrolase/oxidoreductase"/>
    <property type="match status" value="1"/>
</dbReference>
<evidence type="ECO:0000259" key="5">
    <source>
        <dbReference type="SMART" id="SM00849"/>
    </source>
</evidence>
<comment type="cofactor">
    <cofactor evidence="1">
        <name>Zn(2+)</name>
        <dbReference type="ChEBI" id="CHEBI:29105"/>
    </cofactor>
</comment>
<dbReference type="Proteomes" id="UP000294581">
    <property type="component" value="Unassembled WGS sequence"/>
</dbReference>
<dbReference type="Pfam" id="PF00753">
    <property type="entry name" value="Lactamase_B"/>
    <property type="match status" value="1"/>
</dbReference>
<name>A0A4R8LNI0_9BACL</name>
<dbReference type="SMART" id="SM00849">
    <property type="entry name" value="Lactamase_B"/>
    <property type="match status" value="1"/>
</dbReference>
<dbReference type="InterPro" id="IPR036866">
    <property type="entry name" value="RibonucZ/Hydroxyglut_hydro"/>
</dbReference>
<evidence type="ECO:0000256" key="3">
    <source>
        <dbReference type="ARBA" id="ARBA00022801"/>
    </source>
</evidence>
<dbReference type="AlphaFoldDB" id="A0A4R8LNI0"/>
<keyword evidence="7" id="KW-1185">Reference proteome</keyword>
<dbReference type="InterPro" id="IPR051453">
    <property type="entry name" value="MBL_Glyoxalase_II"/>
</dbReference>
<evidence type="ECO:0000256" key="2">
    <source>
        <dbReference type="ARBA" id="ARBA00022723"/>
    </source>
</evidence>
<dbReference type="PANTHER" id="PTHR46233">
    <property type="entry name" value="HYDROXYACYLGLUTATHIONE HYDROLASE GLOC"/>
    <property type="match status" value="1"/>
</dbReference>
<dbReference type="InterPro" id="IPR001279">
    <property type="entry name" value="Metallo-B-lactamas"/>
</dbReference>
<proteinExistence type="predicted"/>
<keyword evidence="2" id="KW-0479">Metal-binding</keyword>
<dbReference type="GO" id="GO:0016787">
    <property type="term" value="F:hydrolase activity"/>
    <property type="evidence" value="ECO:0007669"/>
    <property type="project" value="UniProtKB-KW"/>
</dbReference>
<evidence type="ECO:0000313" key="7">
    <source>
        <dbReference type="Proteomes" id="UP000294581"/>
    </source>
</evidence>
<gene>
    <name evidence="6" type="ORF">C7445_1089</name>
</gene>
<reference evidence="6 7" key="1">
    <citation type="submission" date="2019-03" db="EMBL/GenBank/DDBJ databases">
        <title>Genomic Encyclopedia of Type Strains, Phase IV (KMG-IV): sequencing the most valuable type-strain genomes for metagenomic binning, comparative biology and taxonomic classification.</title>
        <authorList>
            <person name="Goeker M."/>
        </authorList>
    </citation>
    <scope>NUCLEOTIDE SEQUENCE [LARGE SCALE GENOMIC DNA]</scope>
    <source>
        <strain evidence="6 7">DSM 17974</strain>
    </source>
</reference>
<evidence type="ECO:0000313" key="6">
    <source>
        <dbReference type="EMBL" id="TDY45200.1"/>
    </source>
</evidence>
<sequence length="216" mass="23987">MEIRCFFLSPLRSCCYIMAESFEKGAKAVVIDPGDLHLDPVFEFVDNTGLQVVANWNTHAHFDHIIGVDVLRDRYGIPAWVHEADAPVWAKAHVAHEQFLGASAPAVAKPDQYMHDGDTLTLGTETFTVWHTPGHSPGSVCLVGNEIVFSGDTLFAGTIGRTDLEGSSPEDMRQSLARILDWHDDLMIYPGHGVPTKMAVERQNNRFLREIASRFS</sequence>
<evidence type="ECO:0000256" key="4">
    <source>
        <dbReference type="ARBA" id="ARBA00022833"/>
    </source>
</evidence>
<dbReference type="GO" id="GO:0046872">
    <property type="term" value="F:metal ion binding"/>
    <property type="evidence" value="ECO:0007669"/>
    <property type="project" value="UniProtKB-KW"/>
</dbReference>
<keyword evidence="4" id="KW-0862">Zinc</keyword>